<dbReference type="GO" id="GO:0005737">
    <property type="term" value="C:cytoplasm"/>
    <property type="evidence" value="ECO:0007669"/>
    <property type="project" value="UniProtKB-SubCell"/>
</dbReference>
<dbReference type="OrthoDB" id="5954824at2759"/>
<feature type="region of interest" description="Disordered" evidence="13">
    <location>
        <begin position="224"/>
        <end position="278"/>
    </location>
</feature>
<dbReference type="KEGG" id="aten:116290670"/>
<dbReference type="RefSeq" id="XP_031553630.1">
    <property type="nucleotide sequence ID" value="XM_031697770.1"/>
</dbReference>
<dbReference type="Gene3D" id="1.10.10.10">
    <property type="entry name" value="Winged helix-like DNA-binding domain superfamily/Winged helix DNA-binding domain"/>
    <property type="match status" value="1"/>
</dbReference>
<dbReference type="PRINTS" id="PR00053">
    <property type="entry name" value="FORKHEAD"/>
</dbReference>
<dbReference type="GO" id="GO:0005634">
    <property type="term" value="C:nucleus"/>
    <property type="evidence" value="ECO:0007669"/>
    <property type="project" value="UniProtKB-SubCell"/>
</dbReference>
<keyword evidence="3" id="KW-0217">Developmental protein</keyword>
<evidence type="ECO:0000256" key="13">
    <source>
        <dbReference type="SAM" id="MobiDB-lite"/>
    </source>
</evidence>
<keyword evidence="4" id="KW-0963">Cytoplasm</keyword>
<dbReference type="InterPro" id="IPR036390">
    <property type="entry name" value="WH_DNA-bd_sf"/>
</dbReference>
<name>A0A6P8HLW8_ACTTE</name>
<feature type="DNA-binding region" description="Fork-head" evidence="12">
    <location>
        <begin position="59"/>
        <end position="165"/>
    </location>
</feature>
<evidence type="ECO:0000256" key="4">
    <source>
        <dbReference type="ARBA" id="ARBA00022490"/>
    </source>
</evidence>
<dbReference type="GeneID" id="116290670"/>
<dbReference type="SUPFAM" id="SSF46785">
    <property type="entry name" value="Winged helix' DNA-binding domain"/>
    <property type="match status" value="1"/>
</dbReference>
<dbReference type="PANTHER" id="PTHR45767:SF2">
    <property type="entry name" value="FORKHEAD BOX PROTEIN O"/>
    <property type="match status" value="1"/>
</dbReference>
<dbReference type="Pfam" id="PF16676">
    <property type="entry name" value="FOXO-TAD"/>
    <property type="match status" value="1"/>
</dbReference>
<dbReference type="PROSITE" id="PS00658">
    <property type="entry name" value="FORK_HEAD_2"/>
    <property type="match status" value="1"/>
</dbReference>
<proteinExistence type="predicted"/>
<dbReference type="SMART" id="SM00339">
    <property type="entry name" value="FH"/>
    <property type="match status" value="1"/>
</dbReference>
<evidence type="ECO:0000256" key="1">
    <source>
        <dbReference type="ARBA" id="ARBA00004123"/>
    </source>
</evidence>
<feature type="domain" description="Fork-head" evidence="14">
    <location>
        <begin position="59"/>
        <end position="165"/>
    </location>
</feature>
<evidence type="ECO:0000256" key="8">
    <source>
        <dbReference type="ARBA" id="ARBA00023125"/>
    </source>
</evidence>
<evidence type="ECO:0000256" key="2">
    <source>
        <dbReference type="ARBA" id="ARBA00004496"/>
    </source>
</evidence>
<keyword evidence="6" id="KW-0341">Growth regulation</keyword>
<feature type="compositionally biased region" description="Polar residues" evidence="13">
    <location>
        <begin position="239"/>
        <end position="251"/>
    </location>
</feature>
<comment type="subcellular location">
    <subcellularLocation>
        <location evidence="2">Cytoplasm</location>
    </subcellularLocation>
    <subcellularLocation>
        <location evidence="1 12">Nucleus</location>
    </subcellularLocation>
</comment>
<protein>
    <recommendedName>
        <fullName evidence="11">Forkhead box protein O</fullName>
    </recommendedName>
</protein>
<keyword evidence="10 12" id="KW-0539">Nucleus</keyword>
<dbReference type="CDD" id="cd20061">
    <property type="entry name" value="FH_FOXO3"/>
    <property type="match status" value="1"/>
</dbReference>
<feature type="compositionally biased region" description="Low complexity" evidence="13">
    <location>
        <begin position="196"/>
        <end position="211"/>
    </location>
</feature>
<evidence type="ECO:0000256" key="11">
    <source>
        <dbReference type="ARBA" id="ARBA00039893"/>
    </source>
</evidence>
<accession>A0A6P8HLW8</accession>
<gene>
    <name evidence="16" type="primary">LOC116290670</name>
</gene>
<keyword evidence="15" id="KW-1185">Reference proteome</keyword>
<feature type="compositionally biased region" description="Basic and acidic residues" evidence="13">
    <location>
        <begin position="172"/>
        <end position="181"/>
    </location>
</feature>
<dbReference type="InterPro" id="IPR032067">
    <property type="entry name" value="FOXO-TAD"/>
</dbReference>
<keyword evidence="8 12" id="KW-0238">DNA-binding</keyword>
<evidence type="ECO:0000256" key="6">
    <source>
        <dbReference type="ARBA" id="ARBA00022604"/>
    </source>
</evidence>
<evidence type="ECO:0000256" key="5">
    <source>
        <dbReference type="ARBA" id="ARBA00022553"/>
    </source>
</evidence>
<evidence type="ECO:0000256" key="3">
    <source>
        <dbReference type="ARBA" id="ARBA00022473"/>
    </source>
</evidence>
<dbReference type="InterPro" id="IPR001766">
    <property type="entry name" value="Fork_head_dom"/>
</dbReference>
<dbReference type="InParanoid" id="A0A6P8HLW8"/>
<evidence type="ECO:0000256" key="9">
    <source>
        <dbReference type="ARBA" id="ARBA00023163"/>
    </source>
</evidence>
<dbReference type="GO" id="GO:0000978">
    <property type="term" value="F:RNA polymerase II cis-regulatory region sequence-specific DNA binding"/>
    <property type="evidence" value="ECO:0007669"/>
    <property type="project" value="TreeGrafter"/>
</dbReference>
<dbReference type="AlphaFoldDB" id="A0A6P8HLW8"/>
<keyword evidence="9" id="KW-0804">Transcription</keyword>
<organism evidence="15 16">
    <name type="scientific">Actinia tenebrosa</name>
    <name type="common">Australian red waratah sea anemone</name>
    <dbReference type="NCBI Taxonomy" id="6105"/>
    <lineage>
        <taxon>Eukaryota</taxon>
        <taxon>Metazoa</taxon>
        <taxon>Cnidaria</taxon>
        <taxon>Anthozoa</taxon>
        <taxon>Hexacorallia</taxon>
        <taxon>Actiniaria</taxon>
        <taxon>Actiniidae</taxon>
        <taxon>Actinia</taxon>
    </lineage>
</organism>
<keyword evidence="7" id="KW-0805">Transcription regulation</keyword>
<dbReference type="GO" id="GO:0000981">
    <property type="term" value="F:DNA-binding transcription factor activity, RNA polymerase II-specific"/>
    <property type="evidence" value="ECO:0007669"/>
    <property type="project" value="TreeGrafter"/>
</dbReference>
<dbReference type="InterPro" id="IPR036388">
    <property type="entry name" value="WH-like_DNA-bd_sf"/>
</dbReference>
<evidence type="ECO:0000256" key="10">
    <source>
        <dbReference type="ARBA" id="ARBA00023242"/>
    </source>
</evidence>
<dbReference type="InterPro" id="IPR030456">
    <property type="entry name" value="TF_fork_head_CS_2"/>
</dbReference>
<dbReference type="Proteomes" id="UP000515163">
    <property type="component" value="Unplaced"/>
</dbReference>
<reference evidence="16" key="1">
    <citation type="submission" date="2025-08" db="UniProtKB">
        <authorList>
            <consortium name="RefSeq"/>
        </authorList>
    </citation>
    <scope>IDENTIFICATION</scope>
    <source>
        <tissue evidence="16">Tentacle</tissue>
    </source>
</reference>
<evidence type="ECO:0000259" key="14">
    <source>
        <dbReference type="PROSITE" id="PS50039"/>
    </source>
</evidence>
<keyword evidence="5" id="KW-0597">Phosphoprotein</keyword>
<feature type="compositionally biased region" description="Basic and acidic residues" evidence="13">
    <location>
        <begin position="27"/>
        <end position="36"/>
    </location>
</feature>
<dbReference type="Pfam" id="PF00250">
    <property type="entry name" value="Forkhead"/>
    <property type="match status" value="1"/>
</dbReference>
<dbReference type="PROSITE" id="PS50039">
    <property type="entry name" value="FORK_HEAD_3"/>
    <property type="match status" value="1"/>
</dbReference>
<evidence type="ECO:0000313" key="16">
    <source>
        <dbReference type="RefSeq" id="XP_031553630.1"/>
    </source>
</evidence>
<evidence type="ECO:0000256" key="12">
    <source>
        <dbReference type="PROSITE-ProRule" id="PRU00089"/>
    </source>
</evidence>
<evidence type="ECO:0000256" key="7">
    <source>
        <dbReference type="ARBA" id="ARBA00023015"/>
    </source>
</evidence>
<dbReference type="FunFam" id="1.10.10.10:FF:000032">
    <property type="entry name" value="Forkhead box protein O4"/>
    <property type="match status" value="1"/>
</dbReference>
<dbReference type="PANTHER" id="PTHR45767">
    <property type="entry name" value="FORKHEAD BOX PROTEIN O"/>
    <property type="match status" value="1"/>
</dbReference>
<feature type="region of interest" description="Disordered" evidence="13">
    <location>
        <begin position="133"/>
        <end position="212"/>
    </location>
</feature>
<sequence length="537" mass="60659">MEEPELLEERQDNNRPRSNTWPLPEPSDFRPPKSESNEPEQALKQLNEGPKKSSRKNAWGNFSYADLITQAIQSSPEKRLTLSQIYDWMVNTVPYFRDKGDSNSSAGWKNSIRHNLSLHSKFVRVQNEGNGKSSWWVINPDAKGAKTSRRRANSLESGQKTTEKKRGRKKDKIREENDRPGSPRLTVVRARDINRSNSPGNTSPTSSSSDSLLTVPELVEYEQNSPLPYPLNDSFGRPRTSSNASNVSSIGRLSPIPSQDDDEGEIQESVSPMHHNMVSTPNPAAEELTNMMEETMNLESYHLDNRSRIRPRENVSPVSNLLSRNEQTHAKTMNLTSMNLTNGYDGRFIQNQHRAPVISIQSQPNFNGLGMTRRQQYPNGYGQQDLMSYVRDTDMEVHTFQPNYQNTCTTSCTMNQNDVSTPMDSYDLYLQSLVGNTSVQTNSTFSPISQNGIHGQLQGNQHQRNISCNSNLQSIREKFPSDLELDAFKEGLECDMDTIITNELTIGDGFDFDFEQFAPSQMMNTPVTVGELSGRLF</sequence>
<feature type="region of interest" description="Disordered" evidence="13">
    <location>
        <begin position="1"/>
        <end position="58"/>
    </location>
</feature>
<evidence type="ECO:0000313" key="15">
    <source>
        <dbReference type="Proteomes" id="UP000515163"/>
    </source>
</evidence>
<dbReference type="FunCoup" id="A0A6P8HLW8">
    <property type="interactions" value="2802"/>
</dbReference>